<dbReference type="GO" id="GO:0006457">
    <property type="term" value="P:protein folding"/>
    <property type="evidence" value="ECO:0007669"/>
    <property type="project" value="TreeGrafter"/>
</dbReference>
<protein>
    <recommendedName>
        <fullName evidence="3">peptidylprolyl isomerase</fullName>
        <ecNumber evidence="3">5.2.1.8</ecNumber>
    </recommendedName>
</protein>
<comment type="caution">
    <text evidence="8">The sequence shown here is derived from an EMBL/GenBank/DDBJ whole genome shotgun (WGS) entry which is preliminary data.</text>
</comment>
<comment type="catalytic activity">
    <reaction evidence="1">
        <text>[protein]-peptidylproline (omega=180) = [protein]-peptidylproline (omega=0)</text>
        <dbReference type="Rhea" id="RHEA:16237"/>
        <dbReference type="Rhea" id="RHEA-COMP:10747"/>
        <dbReference type="Rhea" id="RHEA-COMP:10748"/>
        <dbReference type="ChEBI" id="CHEBI:83833"/>
        <dbReference type="ChEBI" id="CHEBI:83834"/>
        <dbReference type="EC" id="5.2.1.8"/>
    </reaction>
</comment>
<evidence type="ECO:0000313" key="8">
    <source>
        <dbReference type="EMBL" id="CAD7700878.1"/>
    </source>
</evidence>
<keyword evidence="9" id="KW-1185">Reference proteome</keyword>
<evidence type="ECO:0000259" key="6">
    <source>
        <dbReference type="PROSITE" id="PS50072"/>
    </source>
</evidence>
<dbReference type="PROSITE" id="PS51203">
    <property type="entry name" value="CS"/>
    <property type="match status" value="1"/>
</dbReference>
<evidence type="ECO:0000256" key="1">
    <source>
        <dbReference type="ARBA" id="ARBA00000971"/>
    </source>
</evidence>
<dbReference type="PANTHER" id="PTHR11071">
    <property type="entry name" value="PEPTIDYL-PROLYL CIS-TRANS ISOMERASE"/>
    <property type="match status" value="1"/>
</dbReference>
<dbReference type="Gene3D" id="2.60.40.790">
    <property type="match status" value="1"/>
</dbReference>
<organism evidence="8 9">
    <name type="scientific">Ostreobium quekettii</name>
    <dbReference type="NCBI Taxonomy" id="121088"/>
    <lineage>
        <taxon>Eukaryota</taxon>
        <taxon>Viridiplantae</taxon>
        <taxon>Chlorophyta</taxon>
        <taxon>core chlorophytes</taxon>
        <taxon>Ulvophyceae</taxon>
        <taxon>TCBD clade</taxon>
        <taxon>Bryopsidales</taxon>
        <taxon>Ostreobineae</taxon>
        <taxon>Ostreobiaceae</taxon>
        <taxon>Ostreobium</taxon>
    </lineage>
</organism>
<sequence length="353" mass="39042">MLAADSVAGRSQGARRWGRGGSFLIFEAGRKRPTHRGRVRQCRPRALLKPAPDVPVSWGQDTVEVWIKVPIEEGIRGRDVNFELHPTRMKLEAAGKTMLQGNFSEAGKINLDGSFWDIEEADGQRVIMITLEKKTMGYNSWKLLLESERIDMSVTSWVFLDIEMDGEAAGKIVIGLFGKEVPKTTENFRRLCTGEKKSDAGATLHYKGNEFFYILKGKTAEAGGIDKDGEPQNESTYGGFFEDESFRLEHNAAGLVGMCSSGPNTNGSHFYITLGALPEYNGKSVVFGRVERGMDVVRRIESCGSAIGEPKSQIVISDCGEVQESELEGLEREERKRRILAPLGEEGAEADEE</sequence>
<evidence type="ECO:0000256" key="4">
    <source>
        <dbReference type="ARBA" id="ARBA00023110"/>
    </source>
</evidence>
<dbReference type="FunFam" id="2.40.100.10:FF:000025">
    <property type="entry name" value="Peptidyl-prolyl cis-trans isomerase CYP19-2"/>
    <property type="match status" value="1"/>
</dbReference>
<evidence type="ECO:0000313" key="9">
    <source>
        <dbReference type="Proteomes" id="UP000708148"/>
    </source>
</evidence>
<dbReference type="EC" id="5.2.1.8" evidence="3"/>
<dbReference type="InterPro" id="IPR029000">
    <property type="entry name" value="Cyclophilin-like_dom_sf"/>
</dbReference>
<dbReference type="GO" id="GO:0005737">
    <property type="term" value="C:cytoplasm"/>
    <property type="evidence" value="ECO:0007669"/>
    <property type="project" value="TreeGrafter"/>
</dbReference>
<dbReference type="SUPFAM" id="SSF50891">
    <property type="entry name" value="Cyclophilin-like"/>
    <property type="match status" value="1"/>
</dbReference>
<reference evidence="8" key="1">
    <citation type="submission" date="2020-12" db="EMBL/GenBank/DDBJ databases">
        <authorList>
            <person name="Iha C."/>
        </authorList>
    </citation>
    <scope>NUCLEOTIDE SEQUENCE</scope>
</reference>
<evidence type="ECO:0000256" key="3">
    <source>
        <dbReference type="ARBA" id="ARBA00013194"/>
    </source>
</evidence>
<feature type="domain" description="PPIase cyclophilin-type" evidence="6">
    <location>
        <begin position="159"/>
        <end position="321"/>
    </location>
</feature>
<dbReference type="Pfam" id="PF04969">
    <property type="entry name" value="CS"/>
    <property type="match status" value="1"/>
</dbReference>
<dbReference type="Gene3D" id="2.40.100.10">
    <property type="entry name" value="Cyclophilin-like"/>
    <property type="match status" value="1"/>
</dbReference>
<gene>
    <name evidence="8" type="ORF">OSTQU699_LOCUS6236</name>
</gene>
<dbReference type="InterPro" id="IPR007052">
    <property type="entry name" value="CS_dom"/>
</dbReference>
<name>A0A8S1J518_9CHLO</name>
<feature type="domain" description="CS" evidence="7">
    <location>
        <begin position="51"/>
        <end position="145"/>
    </location>
</feature>
<proteinExistence type="inferred from homology"/>
<dbReference type="PANTHER" id="PTHR11071:SF561">
    <property type="entry name" value="PEPTIDYL-PROLYL CIS-TRANS ISOMERASE D-RELATED"/>
    <property type="match status" value="1"/>
</dbReference>
<evidence type="ECO:0000256" key="5">
    <source>
        <dbReference type="ARBA" id="ARBA00023235"/>
    </source>
</evidence>
<dbReference type="CDD" id="cd06467">
    <property type="entry name" value="p23_NUDC_like"/>
    <property type="match status" value="1"/>
</dbReference>
<comment type="similarity">
    <text evidence="2">Belongs to the cyclophilin-type PPIase family.</text>
</comment>
<dbReference type="PRINTS" id="PR00153">
    <property type="entry name" value="CSAPPISMRASE"/>
</dbReference>
<dbReference type="InterPro" id="IPR002130">
    <property type="entry name" value="Cyclophilin-type_PPIase_dom"/>
</dbReference>
<evidence type="ECO:0000256" key="2">
    <source>
        <dbReference type="ARBA" id="ARBA00007365"/>
    </source>
</evidence>
<keyword evidence="5" id="KW-0413">Isomerase</keyword>
<dbReference type="Pfam" id="PF00160">
    <property type="entry name" value="Pro_isomerase"/>
    <property type="match status" value="1"/>
</dbReference>
<accession>A0A8S1J518</accession>
<dbReference type="PROSITE" id="PS50072">
    <property type="entry name" value="CSA_PPIASE_2"/>
    <property type="match status" value="1"/>
</dbReference>
<evidence type="ECO:0000259" key="7">
    <source>
        <dbReference type="PROSITE" id="PS51203"/>
    </source>
</evidence>
<dbReference type="AlphaFoldDB" id="A0A8S1J518"/>
<dbReference type="InterPro" id="IPR008978">
    <property type="entry name" value="HSP20-like_chaperone"/>
</dbReference>
<dbReference type="Proteomes" id="UP000708148">
    <property type="component" value="Unassembled WGS sequence"/>
</dbReference>
<dbReference type="GO" id="GO:0016018">
    <property type="term" value="F:cyclosporin A binding"/>
    <property type="evidence" value="ECO:0007669"/>
    <property type="project" value="TreeGrafter"/>
</dbReference>
<dbReference type="EMBL" id="CAJHUC010001371">
    <property type="protein sequence ID" value="CAD7700878.1"/>
    <property type="molecule type" value="Genomic_DNA"/>
</dbReference>
<dbReference type="OrthoDB" id="539790at2759"/>
<keyword evidence="4" id="KW-0697">Rotamase</keyword>
<dbReference type="GO" id="GO:0003755">
    <property type="term" value="F:peptidyl-prolyl cis-trans isomerase activity"/>
    <property type="evidence" value="ECO:0007669"/>
    <property type="project" value="UniProtKB-KW"/>
</dbReference>
<dbReference type="SUPFAM" id="SSF49764">
    <property type="entry name" value="HSP20-like chaperones"/>
    <property type="match status" value="1"/>
</dbReference>